<dbReference type="PANTHER" id="PTHR31268:SF10">
    <property type="entry name" value="GALACTINOL--SUCROSE GALACTOSYLTRANSFERASE"/>
    <property type="match status" value="1"/>
</dbReference>
<dbReference type="InterPro" id="IPR017853">
    <property type="entry name" value="GH"/>
</dbReference>
<dbReference type="Gene3D" id="3.20.20.70">
    <property type="entry name" value="Aldolase class I"/>
    <property type="match status" value="1"/>
</dbReference>
<evidence type="ECO:0000256" key="2">
    <source>
        <dbReference type="ARBA" id="ARBA00012708"/>
    </source>
</evidence>
<dbReference type="AlphaFoldDB" id="A0A2R6PS38"/>
<gene>
    <name evidence="5" type="ORF">CEY00_Acc22038</name>
</gene>
<proteinExistence type="inferred from homology"/>
<evidence type="ECO:0000256" key="1">
    <source>
        <dbReference type="ARBA" id="ARBA00007240"/>
    </source>
</evidence>
<dbReference type="STRING" id="1590841.A0A2R6PS38"/>
<dbReference type="Proteomes" id="UP000241394">
    <property type="component" value="Chromosome LG23"/>
</dbReference>
<keyword evidence="3" id="KW-0119">Carbohydrate metabolism</keyword>
<dbReference type="InParanoid" id="A0A2R6PS38"/>
<accession>A0A2R6PS38</accession>
<dbReference type="OrthoDB" id="4664297at2759"/>
<name>A0A2R6PS38_ACTCC</name>
<evidence type="ECO:0000313" key="5">
    <source>
        <dbReference type="EMBL" id="PSR95904.1"/>
    </source>
</evidence>
<comment type="caution">
    <text evidence="5">The sequence shown here is derived from an EMBL/GenBank/DDBJ whole genome shotgun (WGS) entry which is preliminary data.</text>
</comment>
<dbReference type="SUPFAM" id="SSF51445">
    <property type="entry name" value="(Trans)glycosidases"/>
    <property type="match status" value="1"/>
</dbReference>
<evidence type="ECO:0000256" key="3">
    <source>
        <dbReference type="ARBA" id="ARBA00023277"/>
    </source>
</evidence>
<dbReference type="Gramene" id="PSR95904">
    <property type="protein sequence ID" value="PSR95904"/>
    <property type="gene ID" value="CEY00_Acc22038"/>
</dbReference>
<dbReference type="EMBL" id="NKQK01000023">
    <property type="protein sequence ID" value="PSR95904.1"/>
    <property type="molecule type" value="Genomic_DNA"/>
</dbReference>
<reference evidence="5 6" key="1">
    <citation type="submission" date="2017-07" db="EMBL/GenBank/DDBJ databases">
        <title>An improved, manually edited Actinidia chinensis var. chinensis (kiwifruit) genome highlights the challenges associated with draft genomes and gene prediction in plants.</title>
        <authorList>
            <person name="Pilkington S."/>
            <person name="Crowhurst R."/>
            <person name="Hilario E."/>
            <person name="Nardozza S."/>
            <person name="Fraser L."/>
            <person name="Peng Y."/>
            <person name="Gunaseelan K."/>
            <person name="Simpson R."/>
            <person name="Tahir J."/>
            <person name="Deroles S."/>
            <person name="Templeton K."/>
            <person name="Luo Z."/>
            <person name="Davy M."/>
            <person name="Cheng C."/>
            <person name="Mcneilage M."/>
            <person name="Scaglione D."/>
            <person name="Liu Y."/>
            <person name="Zhang Q."/>
            <person name="Datson P."/>
            <person name="De Silva N."/>
            <person name="Gardiner S."/>
            <person name="Bassett H."/>
            <person name="Chagne D."/>
            <person name="Mccallum J."/>
            <person name="Dzierzon H."/>
            <person name="Deng C."/>
            <person name="Wang Y.-Y."/>
            <person name="Barron N."/>
            <person name="Manako K."/>
            <person name="Bowen J."/>
            <person name="Foster T."/>
            <person name="Erridge Z."/>
            <person name="Tiffin H."/>
            <person name="Waite C."/>
            <person name="Davies K."/>
            <person name="Grierson E."/>
            <person name="Laing W."/>
            <person name="Kirk R."/>
            <person name="Chen X."/>
            <person name="Wood M."/>
            <person name="Montefiori M."/>
            <person name="Brummell D."/>
            <person name="Schwinn K."/>
            <person name="Catanach A."/>
            <person name="Fullerton C."/>
            <person name="Li D."/>
            <person name="Meiyalaghan S."/>
            <person name="Nieuwenhuizen N."/>
            <person name="Read N."/>
            <person name="Prakash R."/>
            <person name="Hunter D."/>
            <person name="Zhang H."/>
            <person name="Mckenzie M."/>
            <person name="Knabel M."/>
            <person name="Harris A."/>
            <person name="Allan A."/>
            <person name="Chen A."/>
            <person name="Janssen B."/>
            <person name="Plunkett B."/>
            <person name="Dwamena C."/>
            <person name="Voogd C."/>
            <person name="Leif D."/>
            <person name="Lafferty D."/>
            <person name="Souleyre E."/>
            <person name="Varkonyi-Gasic E."/>
            <person name="Gambi F."/>
            <person name="Hanley J."/>
            <person name="Yao J.-L."/>
            <person name="Cheung J."/>
            <person name="David K."/>
            <person name="Warren B."/>
            <person name="Marsh K."/>
            <person name="Snowden K."/>
            <person name="Lin-Wang K."/>
            <person name="Brian L."/>
            <person name="Martinez-Sanchez M."/>
            <person name="Wang M."/>
            <person name="Ileperuma N."/>
            <person name="Macnee N."/>
            <person name="Campin R."/>
            <person name="Mcatee P."/>
            <person name="Drummond R."/>
            <person name="Espley R."/>
            <person name="Ireland H."/>
            <person name="Wu R."/>
            <person name="Atkinson R."/>
            <person name="Karunairetnam S."/>
            <person name="Bulley S."/>
            <person name="Chunkath S."/>
            <person name="Hanley Z."/>
            <person name="Storey R."/>
            <person name="Thrimawithana A."/>
            <person name="Thomson S."/>
            <person name="David C."/>
            <person name="Testolin R."/>
        </authorList>
    </citation>
    <scope>NUCLEOTIDE SEQUENCE [LARGE SCALE GENOMIC DNA]</scope>
    <source>
        <strain evidence="6">cv. Red5</strain>
        <tissue evidence="5">Young leaf</tissue>
    </source>
</reference>
<dbReference type="EC" id="2.4.1.82" evidence="2"/>
<evidence type="ECO:0000313" key="6">
    <source>
        <dbReference type="Proteomes" id="UP000241394"/>
    </source>
</evidence>
<dbReference type="Pfam" id="PF05691">
    <property type="entry name" value="Raffinose_syn"/>
    <property type="match status" value="1"/>
</dbReference>
<keyword evidence="5" id="KW-0808">Transferase</keyword>
<protein>
    <recommendedName>
        <fullName evidence="2">galactinol--sucrose galactosyltransferase</fullName>
        <ecNumber evidence="2">2.4.1.82</ecNumber>
    </recommendedName>
</protein>
<dbReference type="InterPro" id="IPR008811">
    <property type="entry name" value="Glycosyl_hydrolases_36"/>
</dbReference>
<dbReference type="GO" id="GO:0047274">
    <property type="term" value="F:galactinol-sucrose galactosyltransferase activity"/>
    <property type="evidence" value="ECO:0007669"/>
    <property type="project" value="UniProtKB-EC"/>
</dbReference>
<comment type="catalytic activity">
    <reaction evidence="4">
        <text>alpha-D-galactosyl-(1-&gt;3)-1D-myo-inositol + sucrose = raffinose + myo-inositol</text>
        <dbReference type="Rhea" id="RHEA:20161"/>
        <dbReference type="ChEBI" id="CHEBI:16634"/>
        <dbReference type="ChEBI" id="CHEBI:17268"/>
        <dbReference type="ChEBI" id="CHEBI:17505"/>
        <dbReference type="ChEBI" id="CHEBI:17992"/>
        <dbReference type="EC" id="2.4.1.82"/>
    </reaction>
</comment>
<keyword evidence="6" id="KW-1185">Reference proteome</keyword>
<organism evidence="5 6">
    <name type="scientific">Actinidia chinensis var. chinensis</name>
    <name type="common">Chinese soft-hair kiwi</name>
    <dbReference type="NCBI Taxonomy" id="1590841"/>
    <lineage>
        <taxon>Eukaryota</taxon>
        <taxon>Viridiplantae</taxon>
        <taxon>Streptophyta</taxon>
        <taxon>Embryophyta</taxon>
        <taxon>Tracheophyta</taxon>
        <taxon>Spermatophyta</taxon>
        <taxon>Magnoliopsida</taxon>
        <taxon>eudicotyledons</taxon>
        <taxon>Gunneridae</taxon>
        <taxon>Pentapetalae</taxon>
        <taxon>asterids</taxon>
        <taxon>Ericales</taxon>
        <taxon>Actinidiaceae</taxon>
        <taxon>Actinidia</taxon>
    </lineage>
</organism>
<keyword evidence="5" id="KW-0328">Glycosyltransferase</keyword>
<dbReference type="PANTHER" id="PTHR31268">
    <property type="match status" value="1"/>
</dbReference>
<evidence type="ECO:0000256" key="4">
    <source>
        <dbReference type="ARBA" id="ARBA00049426"/>
    </source>
</evidence>
<sequence length="747" mass="82860">MTVTATPCVKDGRLLVNGKVVSNGVPPNIVVSPVAGGSAFLGANSSIPSCRHTFNLGILEEMKFLSLFKFKLWWMIPRVGKSGSEIPIETQFLLLEAREESALCDENSSEPTNENTFYILLLPVLDGPFRTSLLGTPSNELHFCVESGDAFLQTTQTSEAIFINSGDNPFELIKSSIKILERHKGTFTHIEHKKIPGHLDWFGWCTWDAFYKDVTPRGIKEGIQSLLEGGCPPKFLIIDDGWQETANEFHKDSEPLIEGTFVGESDFATRLVDIKENSKFRGTGSCVDLHELITFVKEKYGIKFIYMWHALVGYWGGVLPSSEKMKKYNPKIVYPRQSPGNVGNLRDIVIDSLEKYGLGLIDPEKVCDFYNDLHSYLASCGADGVKVDVQNVLETVGAGYRGRVLLTRKYQYALEQSIVRNFKDNSIICCMSHNTDSIYSSKKSAVARASEDFMPREPTFQTLHVAAVAFNSLFLGEVVVPDWDMFHSKHETAEFHAAARALGGCAVYVSDKPGIHDFKILQKLVLPDGSILRARRAGRPTRDCLFTDPVMDGKSLLKIWNLNKFSGVIGIFNCQGAGHWPLKQPYAESTPSIFGHVSPLQVEYLGEVAGDNWNGECAVYVFHSGSLLRLPMRGAIDVSLASVQCEIFTIAPVRVFNQSLHFAPLGLLDMYNSGGAIEALSCTMEPSGCKVKIIARGCGRFGAYTNTQPRYCTVDLKEEEFVYNADDGLLTVKLGGECNFREIEIVY</sequence>
<reference evidence="6" key="2">
    <citation type="journal article" date="2018" name="BMC Genomics">
        <title>A manually annotated Actinidia chinensis var. chinensis (kiwifruit) genome highlights the challenges associated with draft genomes and gene prediction in plants.</title>
        <authorList>
            <person name="Pilkington S.M."/>
            <person name="Crowhurst R."/>
            <person name="Hilario E."/>
            <person name="Nardozza S."/>
            <person name="Fraser L."/>
            <person name="Peng Y."/>
            <person name="Gunaseelan K."/>
            <person name="Simpson R."/>
            <person name="Tahir J."/>
            <person name="Deroles S.C."/>
            <person name="Templeton K."/>
            <person name="Luo Z."/>
            <person name="Davy M."/>
            <person name="Cheng C."/>
            <person name="McNeilage M."/>
            <person name="Scaglione D."/>
            <person name="Liu Y."/>
            <person name="Zhang Q."/>
            <person name="Datson P."/>
            <person name="De Silva N."/>
            <person name="Gardiner S.E."/>
            <person name="Bassett H."/>
            <person name="Chagne D."/>
            <person name="McCallum J."/>
            <person name="Dzierzon H."/>
            <person name="Deng C."/>
            <person name="Wang Y.Y."/>
            <person name="Barron L."/>
            <person name="Manako K."/>
            <person name="Bowen J."/>
            <person name="Foster T.M."/>
            <person name="Erridge Z.A."/>
            <person name="Tiffin H."/>
            <person name="Waite C.N."/>
            <person name="Davies K.M."/>
            <person name="Grierson E.P."/>
            <person name="Laing W.A."/>
            <person name="Kirk R."/>
            <person name="Chen X."/>
            <person name="Wood M."/>
            <person name="Montefiori M."/>
            <person name="Brummell D.A."/>
            <person name="Schwinn K.E."/>
            <person name="Catanach A."/>
            <person name="Fullerton C."/>
            <person name="Li D."/>
            <person name="Meiyalaghan S."/>
            <person name="Nieuwenhuizen N."/>
            <person name="Read N."/>
            <person name="Prakash R."/>
            <person name="Hunter D."/>
            <person name="Zhang H."/>
            <person name="McKenzie M."/>
            <person name="Knabel M."/>
            <person name="Harris A."/>
            <person name="Allan A.C."/>
            <person name="Gleave A."/>
            <person name="Chen A."/>
            <person name="Janssen B.J."/>
            <person name="Plunkett B."/>
            <person name="Ampomah-Dwamena C."/>
            <person name="Voogd C."/>
            <person name="Leif D."/>
            <person name="Lafferty D."/>
            <person name="Souleyre E.J.F."/>
            <person name="Varkonyi-Gasic E."/>
            <person name="Gambi F."/>
            <person name="Hanley J."/>
            <person name="Yao J.L."/>
            <person name="Cheung J."/>
            <person name="David K.M."/>
            <person name="Warren B."/>
            <person name="Marsh K."/>
            <person name="Snowden K.C."/>
            <person name="Lin-Wang K."/>
            <person name="Brian L."/>
            <person name="Martinez-Sanchez M."/>
            <person name="Wang M."/>
            <person name="Ileperuma N."/>
            <person name="Macnee N."/>
            <person name="Campin R."/>
            <person name="McAtee P."/>
            <person name="Drummond R.S.M."/>
            <person name="Espley R.V."/>
            <person name="Ireland H.S."/>
            <person name="Wu R."/>
            <person name="Atkinson R.G."/>
            <person name="Karunairetnam S."/>
            <person name="Bulley S."/>
            <person name="Chunkath S."/>
            <person name="Hanley Z."/>
            <person name="Storey R."/>
            <person name="Thrimawithana A.H."/>
            <person name="Thomson S."/>
            <person name="David C."/>
            <person name="Testolin R."/>
            <person name="Huang H."/>
            <person name="Hellens R.P."/>
            <person name="Schaffer R.J."/>
        </authorList>
    </citation>
    <scope>NUCLEOTIDE SEQUENCE [LARGE SCALE GENOMIC DNA]</scope>
    <source>
        <strain evidence="6">cv. Red5</strain>
    </source>
</reference>
<comment type="similarity">
    <text evidence="1">Belongs to the glycosyl hydrolases 36 family.</text>
</comment>
<dbReference type="OMA" id="TSESCEC"/>
<dbReference type="InterPro" id="IPR013785">
    <property type="entry name" value="Aldolase_TIM"/>
</dbReference>